<evidence type="ECO:0000256" key="5">
    <source>
        <dbReference type="ARBA" id="ARBA00022692"/>
    </source>
</evidence>
<dbReference type="InterPro" id="IPR023614">
    <property type="entry name" value="Porin_dom_sf"/>
</dbReference>
<dbReference type="InterPro" id="IPR037930">
    <property type="entry name" value="Tom40"/>
</dbReference>
<name>G3AV05_SPAPN</name>
<dbReference type="InParanoid" id="G3AV05"/>
<dbReference type="OrthoDB" id="19656at2759"/>
<keyword evidence="11" id="KW-0472">Membrane</keyword>
<evidence type="ECO:0000313" key="14">
    <source>
        <dbReference type="EMBL" id="EGW30079.1"/>
    </source>
</evidence>
<dbReference type="KEGG" id="spaa:SPAPADRAFT_63699"/>
<dbReference type="GO" id="GO:0030150">
    <property type="term" value="P:protein import into mitochondrial matrix"/>
    <property type="evidence" value="ECO:0007669"/>
    <property type="project" value="InterPro"/>
</dbReference>
<dbReference type="CDD" id="cd07305">
    <property type="entry name" value="Porin3_Tom40"/>
    <property type="match status" value="1"/>
</dbReference>
<evidence type="ECO:0000256" key="2">
    <source>
        <dbReference type="ARBA" id="ARBA00010510"/>
    </source>
</evidence>
<evidence type="ECO:0000256" key="4">
    <source>
        <dbReference type="ARBA" id="ARBA00022452"/>
    </source>
</evidence>
<evidence type="ECO:0000256" key="11">
    <source>
        <dbReference type="ARBA" id="ARBA00023136"/>
    </source>
</evidence>
<keyword evidence="7" id="KW-0653">Protein transport</keyword>
<protein>
    <recommendedName>
        <fullName evidence="13">Translocase of outer membrane 40 kDa subunit</fullName>
    </recommendedName>
</protein>
<evidence type="ECO:0000313" key="15">
    <source>
        <dbReference type="Proteomes" id="UP000000709"/>
    </source>
</evidence>
<comment type="function">
    <text evidence="12">Channel-forming protein essential for import of protein precursors into mitochondria.</text>
</comment>
<dbReference type="GO" id="GO:0006811">
    <property type="term" value="P:monoatomic ion transport"/>
    <property type="evidence" value="ECO:0007669"/>
    <property type="project" value="UniProtKB-KW"/>
</dbReference>
<evidence type="ECO:0000256" key="1">
    <source>
        <dbReference type="ARBA" id="ARBA00004374"/>
    </source>
</evidence>
<dbReference type="Proteomes" id="UP000000709">
    <property type="component" value="Unassembled WGS sequence"/>
</dbReference>
<evidence type="ECO:0000256" key="8">
    <source>
        <dbReference type="ARBA" id="ARBA00023065"/>
    </source>
</evidence>
<dbReference type="InterPro" id="IPR027246">
    <property type="entry name" value="Porin_Euk/Tom40"/>
</dbReference>
<evidence type="ECO:0000256" key="10">
    <source>
        <dbReference type="ARBA" id="ARBA00023128"/>
    </source>
</evidence>
<reference evidence="14 15" key="1">
    <citation type="journal article" date="2011" name="Proc. Natl. Acad. Sci. U.S.A.">
        <title>Comparative genomics of xylose-fermenting fungi for enhanced biofuel production.</title>
        <authorList>
            <person name="Wohlbach D.J."/>
            <person name="Kuo A."/>
            <person name="Sato T.K."/>
            <person name="Potts K.M."/>
            <person name="Salamov A.A."/>
            <person name="LaButti K.M."/>
            <person name="Sun H."/>
            <person name="Clum A."/>
            <person name="Pangilinan J.L."/>
            <person name="Lindquist E.A."/>
            <person name="Lucas S."/>
            <person name="Lapidus A."/>
            <person name="Jin M."/>
            <person name="Gunawan C."/>
            <person name="Balan V."/>
            <person name="Dale B.E."/>
            <person name="Jeffries T.W."/>
            <person name="Zinkel R."/>
            <person name="Barry K.W."/>
            <person name="Grigoriev I.V."/>
            <person name="Gasch A.P."/>
        </authorList>
    </citation>
    <scope>NUCLEOTIDE SEQUENCE [LARGE SCALE GENOMIC DNA]</scope>
    <source>
        <strain evidence="15">NRRL Y-27907 / 11-Y1</strain>
    </source>
</reference>
<dbReference type="AlphaFoldDB" id="G3AV05"/>
<evidence type="ECO:0000256" key="3">
    <source>
        <dbReference type="ARBA" id="ARBA00022448"/>
    </source>
</evidence>
<organism evidence="15">
    <name type="scientific">Spathaspora passalidarum (strain NRRL Y-27907 / 11-Y1)</name>
    <dbReference type="NCBI Taxonomy" id="619300"/>
    <lineage>
        <taxon>Eukaryota</taxon>
        <taxon>Fungi</taxon>
        <taxon>Dikarya</taxon>
        <taxon>Ascomycota</taxon>
        <taxon>Saccharomycotina</taxon>
        <taxon>Pichiomycetes</taxon>
        <taxon>Debaryomycetaceae</taxon>
        <taxon>Spathaspora</taxon>
    </lineage>
</organism>
<dbReference type="GO" id="GO:0008320">
    <property type="term" value="F:protein transmembrane transporter activity"/>
    <property type="evidence" value="ECO:0007669"/>
    <property type="project" value="InterPro"/>
</dbReference>
<comment type="subcellular location">
    <subcellularLocation>
        <location evidence="1">Mitochondrion outer membrane</location>
        <topology evidence="1">Multi-pass membrane protein</topology>
    </subcellularLocation>
</comment>
<dbReference type="RefSeq" id="XP_007377845.1">
    <property type="nucleotide sequence ID" value="XM_007377783.1"/>
</dbReference>
<sequence length="381" mass="41276">MSQSTPVAPLSSVVHTLPSLTTEPPKAGLWSSNPVFSYINDVYTTISEHRASLGLNNPGTIENLNKEVARDVFLNQYFFTGLRADLNKAFSMSPAFQTSHTLSIGSQVLPTYAFSALFATDDYFVQGNIDNELSFSGRINYGWDKSNISKLTLQLANGQPAMVQLEQDYQANDFSINVKTLNPNFLYGGFSGVAVASLLQSLTPKFAVGLEAMYSKQPSSPPDTAVSYVARYNAEKWIASAQVQAQGAIIASFWRRVTDKVEAGLETQVAATMKQVADPLMGTIGFEPVIEGQTTIGAKYEYRTAVFRGQVDSLGKVSAFLEKRILPTVSILFSGEIDHSKNSSKIGLGLQFEAAGNEQLMLMQQGLVDAQGNPVPGAPQV</sequence>
<evidence type="ECO:0000256" key="7">
    <source>
        <dbReference type="ARBA" id="ARBA00022927"/>
    </source>
</evidence>
<gene>
    <name evidence="14" type="ORF">SPAPADRAFT_63699</name>
</gene>
<keyword evidence="8" id="KW-0406">Ion transport</keyword>
<evidence type="ECO:0000256" key="6">
    <source>
        <dbReference type="ARBA" id="ARBA00022787"/>
    </source>
</evidence>
<dbReference type="eggNOG" id="KOG3296">
    <property type="taxonomic scope" value="Eukaryota"/>
</dbReference>
<keyword evidence="15" id="KW-1185">Reference proteome</keyword>
<dbReference type="STRING" id="619300.G3AV05"/>
<dbReference type="GO" id="GO:0015288">
    <property type="term" value="F:porin activity"/>
    <property type="evidence" value="ECO:0007669"/>
    <property type="project" value="UniProtKB-KW"/>
</dbReference>
<keyword evidence="3" id="KW-0813">Transport</keyword>
<dbReference type="FunCoup" id="G3AV05">
    <property type="interactions" value="823"/>
</dbReference>
<evidence type="ECO:0000256" key="13">
    <source>
        <dbReference type="ARBA" id="ARBA00078731"/>
    </source>
</evidence>
<dbReference type="EMBL" id="GL996506">
    <property type="protein sequence ID" value="EGW30079.1"/>
    <property type="molecule type" value="Genomic_DNA"/>
</dbReference>
<keyword evidence="10" id="KW-0496">Mitochondrion</keyword>
<evidence type="ECO:0000256" key="9">
    <source>
        <dbReference type="ARBA" id="ARBA00023114"/>
    </source>
</evidence>
<evidence type="ECO:0000256" key="12">
    <source>
        <dbReference type="ARBA" id="ARBA00053390"/>
    </source>
</evidence>
<comment type="similarity">
    <text evidence="2">Belongs to the Tom40 family.</text>
</comment>
<accession>G3AV05</accession>
<proteinExistence type="inferred from homology"/>
<dbReference type="Gene3D" id="2.40.160.10">
    <property type="entry name" value="Porin"/>
    <property type="match status" value="1"/>
</dbReference>
<dbReference type="GO" id="GO:0005741">
    <property type="term" value="C:mitochondrial outer membrane"/>
    <property type="evidence" value="ECO:0007669"/>
    <property type="project" value="UniProtKB-SubCell"/>
</dbReference>
<dbReference type="HOGENOM" id="CLU_042174_0_0_1"/>
<keyword evidence="6" id="KW-1000">Mitochondrion outer membrane</keyword>
<keyword evidence="9" id="KW-0626">Porin</keyword>
<keyword evidence="4" id="KW-1134">Transmembrane beta strand</keyword>
<dbReference type="GO" id="GO:0046930">
    <property type="term" value="C:pore complex"/>
    <property type="evidence" value="ECO:0007669"/>
    <property type="project" value="UniProtKB-KW"/>
</dbReference>
<dbReference type="FunFam" id="2.40.160.10:FF:000009">
    <property type="entry name" value="Mitochondrial import receptor subunit TOM40"/>
    <property type="match status" value="1"/>
</dbReference>
<dbReference type="PANTHER" id="PTHR10802">
    <property type="entry name" value="MITOCHONDRIAL IMPORT RECEPTOR SUBUNIT TOM40"/>
    <property type="match status" value="1"/>
</dbReference>
<dbReference type="GeneID" id="18874874"/>
<keyword evidence="5" id="KW-0812">Transmembrane</keyword>
<dbReference type="OMA" id="TRFNYRW"/>
<dbReference type="Pfam" id="PF01459">
    <property type="entry name" value="Porin_3"/>
    <property type="match status" value="1"/>
</dbReference>